<sequence>MAQLRQISQRTPTSEPSDALQPRRPGLRFLPLPLALFLTTLWRAAADQLPTELFRNHRSAGRRKGRTHASLMFIPSLRLSSHQRKASARTDAARLPPLGGWMPMTSSCVRLHVVKEPEVAVIRGLSEGEMALMRKLESEEQDYHDLQKQLENPDVFANPQEMARIQKGIAAKEELMSTFQEWRKALQDLDTTKELLSAESGEMRELVQMELDELAERIPELKQKLEILLLPTDPNDDKNIVMEIRPGTGGDEASIWAQDLLRVYQKYAGDQGWRCKIVSEEPPMMEVEGDKVYSKLKFESGVHRVQRVPVTETQGRIHTSTATVAIMPETDDVSVELNMDDVELKTARSSGAGGQNVNKVETAVDLFHKPTGIRIFCQQERSQLKNKETALKMLRSKLYAMELERQQEEIASLRKMQVGTGARSEKIRTYNYKDARVTDHRLKRNFSLDQFLGGNLEDFVAACIYADQQEKLQELNEETKLVSAA</sequence>
<dbReference type="GO" id="GO:0005737">
    <property type="term" value="C:cytoplasm"/>
    <property type="evidence" value="ECO:0007669"/>
    <property type="project" value="UniProtKB-ARBA"/>
</dbReference>
<dbReference type="InterPro" id="IPR050057">
    <property type="entry name" value="Prokaryotic/Mito_RF"/>
</dbReference>
<name>A0A0G4EAZ8_VITBC</name>
<evidence type="ECO:0000313" key="6">
    <source>
        <dbReference type="Proteomes" id="UP000041254"/>
    </source>
</evidence>
<accession>A0A0G4EAZ8</accession>
<feature type="compositionally biased region" description="Polar residues" evidence="3">
    <location>
        <begin position="1"/>
        <end position="16"/>
    </location>
</feature>
<evidence type="ECO:0000259" key="4">
    <source>
        <dbReference type="PROSITE" id="PS00745"/>
    </source>
</evidence>
<comment type="similarity">
    <text evidence="1">Belongs to the prokaryotic/mitochondrial release factor family.</text>
</comment>
<dbReference type="Pfam" id="PF03462">
    <property type="entry name" value="PCRF"/>
    <property type="match status" value="1"/>
</dbReference>
<dbReference type="EMBL" id="CDMY01000113">
    <property type="protein sequence ID" value="CEL92843.1"/>
    <property type="molecule type" value="Genomic_DNA"/>
</dbReference>
<evidence type="ECO:0000256" key="3">
    <source>
        <dbReference type="SAM" id="MobiDB-lite"/>
    </source>
</evidence>
<dbReference type="Pfam" id="PF00472">
    <property type="entry name" value="RF-1"/>
    <property type="match status" value="1"/>
</dbReference>
<dbReference type="InterPro" id="IPR045853">
    <property type="entry name" value="Pep_chain_release_fac_I_sf"/>
</dbReference>
<dbReference type="STRING" id="1169540.A0A0G4EAZ8"/>
<dbReference type="FunFam" id="3.30.160.20:FF:000004">
    <property type="entry name" value="Peptide chain release factor 1"/>
    <property type="match status" value="1"/>
</dbReference>
<dbReference type="PANTHER" id="PTHR43804:SF8">
    <property type="entry name" value="PEPTIDE CHAIN RELEASE FACTOR APG3, CHLOROPLASTIC"/>
    <property type="match status" value="1"/>
</dbReference>
<dbReference type="VEuPathDB" id="CryptoDB:Vbra_20150"/>
<dbReference type="FunCoup" id="A0A0G4EAZ8">
    <property type="interactions" value="409"/>
</dbReference>
<feature type="domain" description="Prokaryotic-type class I peptide chain release factors" evidence="4">
    <location>
        <begin position="348"/>
        <end position="364"/>
    </location>
</feature>
<dbReference type="Gene3D" id="6.10.140.1950">
    <property type="match status" value="1"/>
</dbReference>
<dbReference type="FunFam" id="3.30.70.1660:FF:000014">
    <property type="entry name" value="Peptide chain release factor 1"/>
    <property type="match status" value="1"/>
</dbReference>
<keyword evidence="6" id="KW-1185">Reference proteome</keyword>
<dbReference type="NCBIfam" id="NF001859">
    <property type="entry name" value="PRK00591.1"/>
    <property type="match status" value="1"/>
</dbReference>
<dbReference type="GO" id="GO:0016149">
    <property type="term" value="F:translation release factor activity, codon specific"/>
    <property type="evidence" value="ECO:0007669"/>
    <property type="project" value="InterPro"/>
</dbReference>
<proteinExistence type="inferred from homology"/>
<dbReference type="PANTHER" id="PTHR43804">
    <property type="entry name" value="LD18447P"/>
    <property type="match status" value="1"/>
</dbReference>
<dbReference type="InterPro" id="IPR000352">
    <property type="entry name" value="Pep_chain_release_fac_I"/>
</dbReference>
<dbReference type="Gene3D" id="3.30.160.20">
    <property type="match status" value="1"/>
</dbReference>
<evidence type="ECO:0000256" key="1">
    <source>
        <dbReference type="ARBA" id="ARBA00010835"/>
    </source>
</evidence>
<dbReference type="Gene3D" id="3.30.70.1660">
    <property type="match status" value="1"/>
</dbReference>
<dbReference type="OMA" id="RTKAWAV"/>
<protein>
    <recommendedName>
        <fullName evidence="4">Prokaryotic-type class I peptide chain release factors domain-containing protein</fullName>
    </recommendedName>
</protein>
<dbReference type="SUPFAM" id="SSF75620">
    <property type="entry name" value="Release factor"/>
    <property type="match status" value="1"/>
</dbReference>
<organism evidence="5 6">
    <name type="scientific">Vitrella brassicaformis (strain CCMP3155)</name>
    <dbReference type="NCBI Taxonomy" id="1169540"/>
    <lineage>
        <taxon>Eukaryota</taxon>
        <taxon>Sar</taxon>
        <taxon>Alveolata</taxon>
        <taxon>Colpodellida</taxon>
        <taxon>Vitrellaceae</taxon>
        <taxon>Vitrella</taxon>
    </lineage>
</organism>
<dbReference type="PROSITE" id="PS00745">
    <property type="entry name" value="RF_PROK_I"/>
    <property type="match status" value="1"/>
</dbReference>
<feature type="region of interest" description="Disordered" evidence="3">
    <location>
        <begin position="1"/>
        <end position="24"/>
    </location>
</feature>
<evidence type="ECO:0000256" key="2">
    <source>
        <dbReference type="ARBA" id="ARBA00022917"/>
    </source>
</evidence>
<dbReference type="PhylomeDB" id="A0A0G4EAZ8"/>
<dbReference type="Proteomes" id="UP000041254">
    <property type="component" value="Unassembled WGS sequence"/>
</dbReference>
<dbReference type="SMART" id="SM00937">
    <property type="entry name" value="PCRF"/>
    <property type="match status" value="1"/>
</dbReference>
<dbReference type="InterPro" id="IPR004373">
    <property type="entry name" value="RF-1"/>
</dbReference>
<dbReference type="OrthoDB" id="2019491at2759"/>
<dbReference type="NCBIfam" id="TIGR00019">
    <property type="entry name" value="prfA"/>
    <property type="match status" value="1"/>
</dbReference>
<gene>
    <name evidence="5" type="ORF">Vbra_20150</name>
</gene>
<dbReference type="InterPro" id="IPR005139">
    <property type="entry name" value="PCRF"/>
</dbReference>
<dbReference type="AlphaFoldDB" id="A0A0G4EAZ8"/>
<dbReference type="InParanoid" id="A0A0G4EAZ8"/>
<keyword evidence="2" id="KW-0648">Protein biosynthesis</keyword>
<evidence type="ECO:0000313" key="5">
    <source>
        <dbReference type="EMBL" id="CEL92843.1"/>
    </source>
</evidence>
<reference evidence="5 6" key="1">
    <citation type="submission" date="2014-11" db="EMBL/GenBank/DDBJ databases">
        <authorList>
            <person name="Zhu J."/>
            <person name="Qi W."/>
            <person name="Song R."/>
        </authorList>
    </citation>
    <scope>NUCLEOTIDE SEQUENCE [LARGE SCALE GENOMIC DNA]</scope>
</reference>